<dbReference type="Proteomes" id="UP000318331">
    <property type="component" value="Unassembled WGS sequence"/>
</dbReference>
<reference evidence="2 3" key="1">
    <citation type="submission" date="2019-06" db="EMBL/GenBank/DDBJ databases">
        <title>Sequencing the genomes of 1000 actinobacteria strains.</title>
        <authorList>
            <person name="Klenk H.-P."/>
        </authorList>
    </citation>
    <scope>NUCLEOTIDE SEQUENCE [LARGE SCALE GENOMIC DNA]</scope>
    <source>
        <strain evidence="2 3">DSM 18031</strain>
    </source>
</reference>
<dbReference type="OrthoDB" id="5067454at2"/>
<comment type="caution">
    <text evidence="2">The sequence shown here is derived from an EMBL/GenBank/DDBJ whole genome shotgun (WGS) entry which is preliminary data.</text>
</comment>
<feature type="region of interest" description="Disordered" evidence="1">
    <location>
        <begin position="1"/>
        <end position="40"/>
    </location>
</feature>
<evidence type="ECO:0000313" key="2">
    <source>
        <dbReference type="EMBL" id="TQM65220.1"/>
    </source>
</evidence>
<evidence type="ECO:0000313" key="3">
    <source>
        <dbReference type="Proteomes" id="UP000318331"/>
    </source>
</evidence>
<feature type="compositionally biased region" description="Pro residues" evidence="1">
    <location>
        <begin position="7"/>
        <end position="19"/>
    </location>
</feature>
<dbReference type="RefSeq" id="WP_141914834.1">
    <property type="nucleotide sequence ID" value="NZ_BAAAYS010000007.1"/>
</dbReference>
<gene>
    <name evidence="2" type="ORF">FB466_0010</name>
</gene>
<feature type="compositionally biased region" description="Basic and acidic residues" evidence="1">
    <location>
        <begin position="28"/>
        <end position="40"/>
    </location>
</feature>
<dbReference type="EMBL" id="VFPN01000001">
    <property type="protein sequence ID" value="TQM65220.1"/>
    <property type="molecule type" value="Genomic_DNA"/>
</dbReference>
<accession>A0A543I422</accession>
<sequence>MNERDPTPPNTPPEQPTATPPLTQSAKHAAEATERAPGRLESDFDSAFTVFRSYCWNKESTIDIEDAFHAAYWGDFPDRKAFLDSYLDTLDWEPSIAHTMNRLGIPDEALHWDYIALYHRATENFEFYDANGVVHVFLK</sequence>
<dbReference type="AlphaFoldDB" id="A0A543I422"/>
<evidence type="ECO:0000256" key="1">
    <source>
        <dbReference type="SAM" id="MobiDB-lite"/>
    </source>
</evidence>
<evidence type="ECO:0008006" key="4">
    <source>
        <dbReference type="Google" id="ProtNLM"/>
    </source>
</evidence>
<proteinExistence type="predicted"/>
<organism evidence="2 3">
    <name type="scientific">Klugiella xanthotipulae</name>
    <dbReference type="NCBI Taxonomy" id="244735"/>
    <lineage>
        <taxon>Bacteria</taxon>
        <taxon>Bacillati</taxon>
        <taxon>Actinomycetota</taxon>
        <taxon>Actinomycetes</taxon>
        <taxon>Micrococcales</taxon>
        <taxon>Microbacteriaceae</taxon>
        <taxon>Klugiella</taxon>
    </lineage>
</organism>
<keyword evidence="3" id="KW-1185">Reference proteome</keyword>
<protein>
    <recommendedName>
        <fullName evidence="4">Antirestriction protein ArdA</fullName>
    </recommendedName>
</protein>
<name>A0A543I422_9MICO</name>